<dbReference type="AlphaFoldDB" id="A0A239F0H1"/>
<evidence type="ECO:0000256" key="1">
    <source>
        <dbReference type="ARBA" id="ARBA00006962"/>
    </source>
</evidence>
<reference evidence="7" key="1">
    <citation type="submission" date="2017-06" db="EMBL/GenBank/DDBJ databases">
        <authorList>
            <person name="Varghese N."/>
            <person name="Submissions S."/>
        </authorList>
    </citation>
    <scope>NUCLEOTIDE SEQUENCE [LARGE SCALE GENOMIC DNA]</scope>
    <source>
        <strain evidence="7">DSM 44485</strain>
    </source>
</reference>
<dbReference type="PANTHER" id="PTHR48050:SF13">
    <property type="entry name" value="STEROL 3-BETA-GLUCOSYLTRANSFERASE UGT80A2"/>
    <property type="match status" value="1"/>
</dbReference>
<evidence type="ECO:0000256" key="2">
    <source>
        <dbReference type="ARBA" id="ARBA00022676"/>
    </source>
</evidence>
<keyword evidence="2" id="KW-0328">Glycosyltransferase</keyword>
<evidence type="ECO:0000313" key="6">
    <source>
        <dbReference type="EMBL" id="SNS49783.1"/>
    </source>
</evidence>
<evidence type="ECO:0000256" key="3">
    <source>
        <dbReference type="ARBA" id="ARBA00022679"/>
    </source>
</evidence>
<dbReference type="GO" id="GO:0016758">
    <property type="term" value="F:hexosyltransferase activity"/>
    <property type="evidence" value="ECO:0007669"/>
    <property type="project" value="UniProtKB-ARBA"/>
</dbReference>
<keyword evidence="7" id="KW-1185">Reference proteome</keyword>
<dbReference type="EMBL" id="FZNP01000019">
    <property type="protein sequence ID" value="SNS49783.1"/>
    <property type="molecule type" value="Genomic_DNA"/>
</dbReference>
<dbReference type="GO" id="GO:0017000">
    <property type="term" value="P:antibiotic biosynthetic process"/>
    <property type="evidence" value="ECO:0007669"/>
    <property type="project" value="UniProtKB-ARBA"/>
</dbReference>
<sequence>MRVLFISVPAAGHVFTLVPLAWAFRSAGHEVLVALAERPEWAADAGLPVVDVAPGYDAVAIAQKVLEDDPEFAETWFRSVGPDRDISPRAPMFAGFNRPLVPGTMEVADQWRPDLVVYEQTTTVGAMAAARLGVPAVQRNLGPFTTGRTHQLTAGLLSDLCGEYGVPAIPRPAMILERLPPSMLHARPEGGFMGGHSYDGGGVLGGLWRQRPQRPRVVLSLGGGFSARFFGLGTLPPVIEAASKVDADFVLALGNVDTSALGTLPPNVRPADGWVPFGELFRTCSAVVHHGGANTVLTAVEAGIPQMVALDPQDVASEAIGQDVRDRGIGLTAPADEITATMLERLLEDETLRTATAEVHTEVAGLPSPTAVAAELADLVARL</sequence>
<dbReference type="RefSeq" id="WP_089316002.1">
    <property type="nucleotide sequence ID" value="NZ_FZNP01000019.1"/>
</dbReference>
<dbReference type="InterPro" id="IPR010610">
    <property type="entry name" value="EryCIII-like_C"/>
</dbReference>
<accession>A0A239F0H1</accession>
<evidence type="ECO:0000259" key="4">
    <source>
        <dbReference type="Pfam" id="PF06722"/>
    </source>
</evidence>
<dbReference type="Pfam" id="PF06722">
    <property type="entry name" value="EryCIII-like_C"/>
    <property type="match status" value="1"/>
</dbReference>
<keyword evidence="3 6" id="KW-0808">Transferase</keyword>
<feature type="domain" description="Erythromycin biosynthesis protein CIII-like C-terminal" evidence="4">
    <location>
        <begin position="238"/>
        <end position="379"/>
    </location>
</feature>
<name>A0A239F0H1_9ACTN</name>
<comment type="similarity">
    <text evidence="1">Belongs to the glycosyltransferase 28 family.</text>
</comment>
<feature type="domain" description="Erythromycin biosynthesis protein CIII-like N-terminal" evidence="5">
    <location>
        <begin position="22"/>
        <end position="222"/>
    </location>
</feature>
<dbReference type="OrthoDB" id="5488434at2"/>
<evidence type="ECO:0000259" key="5">
    <source>
        <dbReference type="Pfam" id="PF21036"/>
    </source>
</evidence>
<proteinExistence type="inferred from homology"/>
<dbReference type="CDD" id="cd03784">
    <property type="entry name" value="GT1_Gtf-like"/>
    <property type="match status" value="1"/>
</dbReference>
<dbReference type="Proteomes" id="UP000198420">
    <property type="component" value="Unassembled WGS sequence"/>
</dbReference>
<dbReference type="Pfam" id="PF21036">
    <property type="entry name" value="EryCIII-like_N"/>
    <property type="match status" value="1"/>
</dbReference>
<protein>
    <submittedName>
        <fullName evidence="6">UDP:flavonoid glycosyltransferase YjiC, YdhE family</fullName>
    </submittedName>
</protein>
<dbReference type="InterPro" id="IPR048284">
    <property type="entry name" value="EryCIII-like_N"/>
</dbReference>
<organism evidence="6 7">
    <name type="scientific">Actinomadura mexicana</name>
    <dbReference type="NCBI Taxonomy" id="134959"/>
    <lineage>
        <taxon>Bacteria</taxon>
        <taxon>Bacillati</taxon>
        <taxon>Actinomycetota</taxon>
        <taxon>Actinomycetes</taxon>
        <taxon>Streptosporangiales</taxon>
        <taxon>Thermomonosporaceae</taxon>
        <taxon>Actinomadura</taxon>
    </lineage>
</organism>
<dbReference type="SUPFAM" id="SSF53756">
    <property type="entry name" value="UDP-Glycosyltransferase/glycogen phosphorylase"/>
    <property type="match status" value="1"/>
</dbReference>
<gene>
    <name evidence="6" type="ORF">SAMN06265355_1198</name>
</gene>
<dbReference type="GO" id="GO:0008194">
    <property type="term" value="F:UDP-glycosyltransferase activity"/>
    <property type="evidence" value="ECO:0007669"/>
    <property type="project" value="InterPro"/>
</dbReference>
<dbReference type="PANTHER" id="PTHR48050">
    <property type="entry name" value="STEROL 3-BETA-GLUCOSYLTRANSFERASE"/>
    <property type="match status" value="1"/>
</dbReference>
<dbReference type="Gene3D" id="3.40.50.2000">
    <property type="entry name" value="Glycogen Phosphorylase B"/>
    <property type="match status" value="2"/>
</dbReference>
<dbReference type="InterPro" id="IPR050426">
    <property type="entry name" value="Glycosyltransferase_28"/>
</dbReference>
<evidence type="ECO:0000313" key="7">
    <source>
        <dbReference type="Proteomes" id="UP000198420"/>
    </source>
</evidence>
<dbReference type="InterPro" id="IPR002213">
    <property type="entry name" value="UDP_glucos_trans"/>
</dbReference>